<evidence type="ECO:0000313" key="8">
    <source>
        <dbReference type="Proteomes" id="UP001194580"/>
    </source>
</evidence>
<dbReference type="Gene3D" id="3.50.50.60">
    <property type="entry name" value="FAD/NAD(P)-binding domain"/>
    <property type="match status" value="1"/>
</dbReference>
<dbReference type="Proteomes" id="UP001194580">
    <property type="component" value="Unassembled WGS sequence"/>
</dbReference>
<protein>
    <recommendedName>
        <fullName evidence="6">FAD-binding domain-containing protein</fullName>
    </recommendedName>
</protein>
<dbReference type="GO" id="GO:0004497">
    <property type="term" value="F:monooxygenase activity"/>
    <property type="evidence" value="ECO:0007669"/>
    <property type="project" value="InterPro"/>
</dbReference>
<dbReference type="InterPro" id="IPR050562">
    <property type="entry name" value="FAD_mOase_fung"/>
</dbReference>
<keyword evidence="5" id="KW-1133">Transmembrane helix</keyword>
<reference evidence="7" key="1">
    <citation type="journal article" date="2020" name="Fungal Divers.">
        <title>Resolving the Mortierellaceae phylogeny through synthesis of multi-gene phylogenetics and phylogenomics.</title>
        <authorList>
            <person name="Vandepol N."/>
            <person name="Liber J."/>
            <person name="Desiro A."/>
            <person name="Na H."/>
            <person name="Kennedy M."/>
            <person name="Barry K."/>
            <person name="Grigoriev I.V."/>
            <person name="Miller A.N."/>
            <person name="O'Donnell K."/>
            <person name="Stajich J.E."/>
            <person name="Bonito G."/>
        </authorList>
    </citation>
    <scope>NUCLEOTIDE SEQUENCE</scope>
    <source>
        <strain evidence="7">NRRL 28262</strain>
    </source>
</reference>
<evidence type="ECO:0000256" key="4">
    <source>
        <dbReference type="ARBA" id="ARBA00023002"/>
    </source>
</evidence>
<feature type="transmembrane region" description="Helical" evidence="5">
    <location>
        <begin position="6"/>
        <end position="24"/>
    </location>
</feature>
<evidence type="ECO:0000256" key="5">
    <source>
        <dbReference type="SAM" id="Phobius"/>
    </source>
</evidence>
<evidence type="ECO:0000256" key="2">
    <source>
        <dbReference type="ARBA" id="ARBA00022630"/>
    </source>
</evidence>
<gene>
    <name evidence="7" type="ORF">BGZ95_011822</name>
</gene>
<sequence>MVDPPPSIIIVGAGLGGLALAALLEHVNVSYIILERLADVKTNGAALFISPVAANLLRQLSIYEEVRKKAKPCNSIDLYSEKRKPLFVLDFADFAT</sequence>
<comment type="similarity">
    <text evidence="1">Belongs to the paxM FAD-dependent monooxygenase family.</text>
</comment>
<keyword evidence="2" id="KW-0285">Flavoprotein</keyword>
<dbReference type="PANTHER" id="PTHR47356">
    <property type="entry name" value="FAD-DEPENDENT MONOOXYGENASE ASQG-RELATED"/>
    <property type="match status" value="1"/>
</dbReference>
<evidence type="ECO:0000313" key="7">
    <source>
        <dbReference type="EMBL" id="KAG0272432.1"/>
    </source>
</evidence>
<evidence type="ECO:0000256" key="3">
    <source>
        <dbReference type="ARBA" id="ARBA00022827"/>
    </source>
</evidence>
<evidence type="ECO:0000256" key="1">
    <source>
        <dbReference type="ARBA" id="ARBA00007992"/>
    </source>
</evidence>
<dbReference type="EMBL" id="JAAAIL010000928">
    <property type="protein sequence ID" value="KAG0272432.1"/>
    <property type="molecule type" value="Genomic_DNA"/>
</dbReference>
<evidence type="ECO:0000259" key="6">
    <source>
        <dbReference type="Pfam" id="PF01494"/>
    </source>
</evidence>
<dbReference type="Pfam" id="PF01494">
    <property type="entry name" value="FAD_binding_3"/>
    <property type="match status" value="1"/>
</dbReference>
<accession>A0AAD4D9V5</accession>
<comment type="caution">
    <text evidence="7">The sequence shown here is derived from an EMBL/GenBank/DDBJ whole genome shotgun (WGS) entry which is preliminary data.</text>
</comment>
<dbReference type="InterPro" id="IPR002938">
    <property type="entry name" value="FAD-bd"/>
</dbReference>
<keyword evidence="8" id="KW-1185">Reference proteome</keyword>
<keyword evidence="5" id="KW-0812">Transmembrane</keyword>
<feature type="domain" description="FAD-binding" evidence="6">
    <location>
        <begin position="8"/>
        <end position="83"/>
    </location>
</feature>
<dbReference type="AlphaFoldDB" id="A0AAD4D9V5"/>
<dbReference type="InterPro" id="IPR036188">
    <property type="entry name" value="FAD/NAD-bd_sf"/>
</dbReference>
<feature type="non-terminal residue" evidence="7">
    <location>
        <position position="96"/>
    </location>
</feature>
<organism evidence="7 8">
    <name type="scientific">Linnemannia exigua</name>
    <dbReference type="NCBI Taxonomy" id="604196"/>
    <lineage>
        <taxon>Eukaryota</taxon>
        <taxon>Fungi</taxon>
        <taxon>Fungi incertae sedis</taxon>
        <taxon>Mucoromycota</taxon>
        <taxon>Mortierellomycotina</taxon>
        <taxon>Mortierellomycetes</taxon>
        <taxon>Mortierellales</taxon>
        <taxon>Mortierellaceae</taxon>
        <taxon>Linnemannia</taxon>
    </lineage>
</organism>
<keyword evidence="4" id="KW-0560">Oxidoreductase</keyword>
<proteinExistence type="inferred from homology"/>
<dbReference type="GO" id="GO:0071949">
    <property type="term" value="F:FAD binding"/>
    <property type="evidence" value="ECO:0007669"/>
    <property type="project" value="InterPro"/>
</dbReference>
<dbReference type="SUPFAM" id="SSF51905">
    <property type="entry name" value="FAD/NAD(P)-binding domain"/>
    <property type="match status" value="1"/>
</dbReference>
<keyword evidence="3" id="KW-0274">FAD</keyword>
<dbReference type="PANTHER" id="PTHR47356:SF2">
    <property type="entry name" value="FAD-BINDING DOMAIN-CONTAINING PROTEIN-RELATED"/>
    <property type="match status" value="1"/>
</dbReference>
<keyword evidence="5" id="KW-0472">Membrane</keyword>
<name>A0AAD4D9V5_9FUNG</name>